<proteinExistence type="predicted"/>
<feature type="coiled-coil region" evidence="1">
    <location>
        <begin position="315"/>
        <end position="420"/>
    </location>
</feature>
<dbReference type="AlphaFoldDB" id="A0A9E7KDV5"/>
<organism evidence="3 4">
    <name type="scientific">Musa troglodytarum</name>
    <name type="common">fe'i banana</name>
    <dbReference type="NCBI Taxonomy" id="320322"/>
    <lineage>
        <taxon>Eukaryota</taxon>
        <taxon>Viridiplantae</taxon>
        <taxon>Streptophyta</taxon>
        <taxon>Embryophyta</taxon>
        <taxon>Tracheophyta</taxon>
        <taxon>Spermatophyta</taxon>
        <taxon>Magnoliopsida</taxon>
        <taxon>Liliopsida</taxon>
        <taxon>Zingiberales</taxon>
        <taxon>Musaceae</taxon>
        <taxon>Musa</taxon>
    </lineage>
</organism>
<sequence>MAPNKLCLMGRSTAQTQFPEIAAPAIRSPKTITLPPSDDSLPRRARYLRRQIENPPFSSGRRSFPVTPRLSWKLDDAEGLVRRPEQVGPGGKGRRDDESAAGRLPSGLSARKLAAALWHLQVAEVSGGGREGPGARLGFEPNPRNLHPPNVCHRDRTGLLGIISNELASSISSDPKATSRKLEASASHLDLAMEKATKWEAGCIRSTDKVYHNDGHLKLPKDRLTTTSIISILQAELKQARYRINELENERQSAKEKLNHFLRKLAVEKASWQNRESREHEKVLSIIEVIKDDLSRERKGRKRVEIMNSKLVHELAEAKLLAKQYLQDYEKEKKERELIEEVCNQFAKEIRDDKAEAETLKRESTKIQEELDEERRMLQMAEVWREERVQMKLVDAKLMLEEKYAELSELQADLDAFLRAHSDSNGNMPLLKEAEVFREAASLLKFQDIKFHYQPPPSSGDVFSVFEELQAREGTIEREIEPCCGYSPASHASKIHTVSPETDIFLENPMRMRDEDHSDLESMSYAEGHGSCNSPEVHEESVASVSGTDCDMKRDNDSLNSEISEVCSRTTRQSRKLYSIGRFWRSTRTNNDNKKKFSVGLSNENLLRGRMLNATLSPDMNSGEVCPSSPSVGQQCSSNSINSHISRGTEGCIESQFEG</sequence>
<dbReference type="OrthoDB" id="1927957at2759"/>
<dbReference type="PANTHER" id="PTHR31071">
    <property type="entry name" value="GB|AAF24581.1"/>
    <property type="match status" value="1"/>
</dbReference>
<dbReference type="PANTHER" id="PTHR31071:SF2">
    <property type="entry name" value="ACTIN CYTOSKELETON-REGULATORY COMPLEX PAN-LIKE PROTEIN"/>
    <property type="match status" value="1"/>
</dbReference>
<gene>
    <name evidence="3" type="ORF">MUK42_04260</name>
</gene>
<accession>A0A9E7KDV5</accession>
<name>A0A9E7KDV5_9LILI</name>
<evidence type="ECO:0000256" key="1">
    <source>
        <dbReference type="SAM" id="Coils"/>
    </source>
</evidence>
<dbReference type="InterPro" id="IPR043424">
    <property type="entry name" value="BLT-like"/>
</dbReference>
<keyword evidence="1" id="KW-0175">Coiled coil</keyword>
<evidence type="ECO:0000313" key="3">
    <source>
        <dbReference type="EMBL" id="URE13821.1"/>
    </source>
</evidence>
<feature type="coiled-coil region" evidence="1">
    <location>
        <begin position="230"/>
        <end position="264"/>
    </location>
</feature>
<dbReference type="EMBL" id="CP097508">
    <property type="protein sequence ID" value="URE13821.1"/>
    <property type="molecule type" value="Genomic_DNA"/>
</dbReference>
<feature type="region of interest" description="Disordered" evidence="2">
    <location>
        <begin position="80"/>
        <end position="103"/>
    </location>
</feature>
<dbReference type="Proteomes" id="UP001055439">
    <property type="component" value="Chromosome 6"/>
</dbReference>
<evidence type="ECO:0000313" key="4">
    <source>
        <dbReference type="Proteomes" id="UP001055439"/>
    </source>
</evidence>
<protein>
    <submittedName>
        <fullName evidence="3">Uncharacterized protein</fullName>
    </submittedName>
</protein>
<evidence type="ECO:0000256" key="2">
    <source>
        <dbReference type="SAM" id="MobiDB-lite"/>
    </source>
</evidence>
<keyword evidence="4" id="KW-1185">Reference proteome</keyword>
<reference evidence="3" key="1">
    <citation type="submission" date="2022-05" db="EMBL/GenBank/DDBJ databases">
        <title>The Musa troglodytarum L. genome provides insights into the mechanism of non-climacteric behaviour and enrichment of carotenoids.</title>
        <authorList>
            <person name="Wang J."/>
        </authorList>
    </citation>
    <scope>NUCLEOTIDE SEQUENCE</scope>
    <source>
        <tissue evidence="3">Leaf</tissue>
    </source>
</reference>